<protein>
    <submittedName>
        <fullName evidence="5">Endonuclease/Exonuclease/phosphatase family protein</fullName>
    </submittedName>
</protein>
<dbReference type="PANTHER" id="PTHR42834">
    <property type="entry name" value="ENDONUCLEASE/EXONUCLEASE/PHOSPHATASE FAMILY PROTEIN (AFU_ORTHOLOGUE AFUA_3G09210)"/>
    <property type="match status" value="1"/>
</dbReference>
<dbReference type="Pfam" id="PF03372">
    <property type="entry name" value="Exo_endo_phos"/>
    <property type="match status" value="1"/>
</dbReference>
<dbReference type="GO" id="GO:0004527">
    <property type="term" value="F:exonuclease activity"/>
    <property type="evidence" value="ECO:0007669"/>
    <property type="project" value="UniProtKB-KW"/>
</dbReference>
<accession>A0A221VWF6</accession>
<name>A0A221VWF6_9PSEU</name>
<gene>
    <name evidence="5" type="ORF">AHOG_00870</name>
</gene>
<keyword evidence="5" id="KW-0378">Hydrolase</keyword>
<evidence type="ECO:0000313" key="5">
    <source>
        <dbReference type="EMBL" id="ASO17843.1"/>
    </source>
</evidence>
<feature type="domain" description="LTD" evidence="4">
    <location>
        <begin position="33"/>
        <end position="171"/>
    </location>
</feature>
<feature type="region of interest" description="Disordered" evidence="1">
    <location>
        <begin position="579"/>
        <end position="598"/>
    </location>
</feature>
<evidence type="ECO:0000313" key="6">
    <source>
        <dbReference type="Proteomes" id="UP000204221"/>
    </source>
</evidence>
<keyword evidence="6" id="KW-1185">Reference proteome</keyword>
<dbReference type="Gene3D" id="3.60.10.10">
    <property type="entry name" value="Endonuclease/exonuclease/phosphatase"/>
    <property type="match status" value="1"/>
</dbReference>
<dbReference type="InterPro" id="IPR036691">
    <property type="entry name" value="Endo/exonu/phosph_ase_sf"/>
</dbReference>
<evidence type="ECO:0000259" key="4">
    <source>
        <dbReference type="PROSITE" id="PS51841"/>
    </source>
</evidence>
<keyword evidence="5" id="KW-0540">Nuclease</keyword>
<feature type="transmembrane region" description="Helical" evidence="2">
    <location>
        <begin position="878"/>
        <end position="898"/>
    </location>
</feature>
<sequence>MSLLSSSRRRSRCRAPVGAAVGLAVAAGLAWVPVATAQSADVVIAEVYGGGGNSGAALTTDFVTLGNRGSAEVSVDGWSVQYLTASPGPNSRWQATALTGGVAADGRFLIAQSRGAGGSVELPEPDAVGSIAMSASTGTVALVSDREPLTCLTFADCAEDDRIVDLVGWGSAEVREGTPAPATNNTSSVRRDADLTDTDDNAADFTVGPPAPVNSAGEGPGEAEEPELPPGPEEPGDLRIHDIQGVTRISPHLGEEVVGVPGIVTAVNAFGSARGFWFQDVEGDGDERTSEGLFVFTGGTTPDVAIGDDVLVSGRVDEYRAGGQAGAAQSITQLGGARWTVLSSENPLPEAELLDAEAVPFTQAPHANGDIEGLELEPAEYALDFYASRESMLVRVEDAPVVGPTDAYSALWVTTKPDQNRSERGGTVYQGYGDSNTGRLKIESLLPADERPFPIADVGDEIVGVTEGPLYYSQYGGYLIKATTLGEHVSGELAREVTRPAEDWELAVATYNVENLSPADDQEKFDRLATGVVENLSSPDIVALEEIQDDSGPTDDGVVGATATLDRFTAAITAAGGPSYEWRQIDPNDRQDGGQPGGNIRVAFLFDPDRVSFVDAPGGDADTAVAVRADEDGRATLSVSPGRIDPADPAWVDSRKPLVGQFRFEGRNVFVVANHFASKGGDQPLHGRFQPPHRSSEEQRLEQAAVVRAFVDEVVAVDPAANVLVVGDLNDFQFSPVLGTLTEADVLVNPMNGLPPTERYGYVFDGNSQALDHLLVSGNLSTRADYDPVRINAEFADQASDNDPQIVRFRPLSGDAEIDAAEEREYYGAGEDDGQGGDGGVDDAPPGGETPPPATEPGSLPPALAGASGLANTGVSGMVWLVVAAVVLLAGGGTALVLTRRRKTGSDDSESA</sequence>
<dbReference type="Proteomes" id="UP000204221">
    <property type="component" value="Chromosome"/>
</dbReference>
<dbReference type="PROSITE" id="PS51841">
    <property type="entry name" value="LTD"/>
    <property type="match status" value="1"/>
</dbReference>
<evidence type="ECO:0000256" key="2">
    <source>
        <dbReference type="SAM" id="Phobius"/>
    </source>
</evidence>
<keyword evidence="2" id="KW-0472">Membrane</keyword>
<feature type="chain" id="PRO_5012713794" evidence="3">
    <location>
        <begin position="38"/>
        <end position="912"/>
    </location>
</feature>
<feature type="region of interest" description="Disordered" evidence="1">
    <location>
        <begin position="827"/>
        <end position="865"/>
    </location>
</feature>
<dbReference type="SUPFAM" id="SSF56219">
    <property type="entry name" value="DNase I-like"/>
    <property type="match status" value="1"/>
</dbReference>
<evidence type="ECO:0000256" key="1">
    <source>
        <dbReference type="SAM" id="MobiDB-lite"/>
    </source>
</evidence>
<keyword evidence="5" id="KW-0269">Exonuclease</keyword>
<feature type="signal peptide" evidence="3">
    <location>
        <begin position="1"/>
        <end position="37"/>
    </location>
</feature>
<proteinExistence type="predicted"/>
<dbReference type="InterPro" id="IPR001322">
    <property type="entry name" value="Lamin_tail_dom"/>
</dbReference>
<dbReference type="NCBIfam" id="TIGR01167">
    <property type="entry name" value="LPXTG_anchor"/>
    <property type="match status" value="1"/>
</dbReference>
<dbReference type="PANTHER" id="PTHR42834:SF1">
    <property type="entry name" value="ENDONUCLEASE_EXONUCLEASE_PHOSPHATASE FAMILY PROTEIN (AFU_ORTHOLOGUE AFUA_3G09210)"/>
    <property type="match status" value="1"/>
</dbReference>
<dbReference type="GO" id="GO:0004519">
    <property type="term" value="F:endonuclease activity"/>
    <property type="evidence" value="ECO:0007669"/>
    <property type="project" value="UniProtKB-KW"/>
</dbReference>
<keyword evidence="2" id="KW-0812">Transmembrane</keyword>
<dbReference type="KEGG" id="ahg:AHOG_00870"/>
<keyword evidence="5" id="KW-0255">Endonuclease</keyword>
<evidence type="ECO:0000256" key="3">
    <source>
        <dbReference type="SAM" id="SignalP"/>
    </source>
</evidence>
<dbReference type="AlphaFoldDB" id="A0A221VWF6"/>
<feature type="region of interest" description="Disordered" evidence="1">
    <location>
        <begin position="174"/>
        <end position="238"/>
    </location>
</feature>
<dbReference type="CDD" id="cd04486">
    <property type="entry name" value="YhcR_OBF_like"/>
    <property type="match status" value="1"/>
</dbReference>
<feature type="compositionally biased region" description="Low complexity" evidence="1">
    <location>
        <begin position="856"/>
        <end position="865"/>
    </location>
</feature>
<feature type="compositionally biased region" description="Basic and acidic residues" evidence="1">
    <location>
        <begin position="583"/>
        <end position="592"/>
    </location>
</feature>
<keyword evidence="3" id="KW-0732">Signal</keyword>
<dbReference type="EMBL" id="CP022521">
    <property type="protein sequence ID" value="ASO17843.1"/>
    <property type="molecule type" value="Genomic_DNA"/>
</dbReference>
<keyword evidence="2" id="KW-1133">Transmembrane helix</keyword>
<dbReference type="InterPro" id="IPR005135">
    <property type="entry name" value="Endo/exonuclease/phosphatase"/>
</dbReference>
<reference evidence="5 6" key="1">
    <citation type="submission" date="2017-07" db="EMBL/GenBank/DDBJ databases">
        <title>Complete genome sequence of Actinoalloteichus hoggarensis DSM 45943, type strain of Actinoalloteichus hoggarensis.</title>
        <authorList>
            <person name="Ruckert C."/>
            <person name="Nouioui I."/>
            <person name="Willmese J."/>
            <person name="van Wezel G."/>
            <person name="Klenk H.-P."/>
            <person name="Kalinowski J."/>
            <person name="Zotchev S.B."/>
        </authorList>
    </citation>
    <scope>NUCLEOTIDE SEQUENCE [LARGE SCALE GENOMIC DNA]</scope>
    <source>
        <strain evidence="5 6">DSM 45943</strain>
    </source>
</reference>
<organism evidence="5 6">
    <name type="scientific">Actinoalloteichus hoggarensis</name>
    <dbReference type="NCBI Taxonomy" id="1470176"/>
    <lineage>
        <taxon>Bacteria</taxon>
        <taxon>Bacillati</taxon>
        <taxon>Actinomycetota</taxon>
        <taxon>Actinomycetes</taxon>
        <taxon>Pseudonocardiales</taxon>
        <taxon>Pseudonocardiaceae</taxon>
        <taxon>Actinoalloteichus</taxon>
    </lineage>
</organism>